<dbReference type="InterPro" id="IPR013783">
    <property type="entry name" value="Ig-like_fold"/>
</dbReference>
<dbReference type="InterPro" id="IPR026444">
    <property type="entry name" value="Secre_tail"/>
</dbReference>
<feature type="signal peptide" evidence="2">
    <location>
        <begin position="1"/>
        <end position="20"/>
    </location>
</feature>
<protein>
    <submittedName>
        <fullName evidence="6">T9SS type A sorting domain-containing protein</fullName>
    </submittedName>
</protein>
<dbReference type="RefSeq" id="WP_128251222.1">
    <property type="nucleotide sequence ID" value="NZ_CP034951.1"/>
</dbReference>
<sequence>MNSKLILFLLFFLLLFQAWGQENSKATYVGTIGSVVHVPSIASQTNLAPARVKERVMQDGRASKNLIVPGKDPQVENDYFVRNPNKMERALSGRAPNFVFEAAASNSQPTDPSIGVGPNHAVVVFNTGFRIFDKNGNPLTGQLSPNPTIFPNGGCCDLTISYDNAADRFVMTFLGAGAQIAVSDGPDPLNDGWYVYTIPQINDYQKLSVWSDGYYLTDNTSSTNKVYAMERAKMLNGDATAKVVGFPLPGIATSGFYSPQALNVSNNVLPASGGMPIIYLQDDAWSGVSEDHIKIWTIDVNWATPSNSTISAPVELTTTPFISVFDGGSFANLSQPNGPMVDALQATIMNQAQFRKFSDHNSAVFNFVVDTDASAGKLAGVRWYELRQAGDGQPWSIYQEGTYTAPEGKHAWHASMMMDGQGNIGMGYTSMAGPSTPNPTSKRLSSYYTGRFANDPLNTMTIAEELIAAGDANIPGNRYGDYSKIDIDPSNDKEFWYNNELMSNGRKNIVGVFQIAPNFNNDLGVVSIDAPVSGTLSNSETVTVTIFNYGQNSASNFPITFKVDNQPVISEIFTGTIASATTAQYTFTSTANLGNVGQTYSITAATNMAGDEDPGNNSKTKSVTYLPPNDIGVTAITAPVSGSNLTNSEVIKITIKNFGGEAQSNFDVSYNLDGSIITEVIIGPLAGNSEMQHTFSQTGDFSAIGNYNLSAYTSLPGDSDTSNDATTVIIKKFTCQPSGDCSYGDGLTLFRLTDINNPSECEGYGDFTDLVAGMEPGSTNELTLRTGYGNQYVRVWIDFNDDFVFTNDELVIDNIVIASGQQGGSFTITTDFVIPEDAPLGQHIMRAKTNWGGPVPDNACQTTTYGETEDYTAQIGTIGINENIFGENALTVLSLDNNIFEITLNTTGFTEDLNLSVYNVLGQNLLMKKLKNEGNGYNYKLDLSYVSKGVYLIRIGNTKDGRIKRIIVK</sequence>
<dbReference type="InterPro" id="IPR045474">
    <property type="entry name" value="GEVED"/>
</dbReference>
<feature type="domain" description="Secretion system C-terminal sorting" evidence="4">
    <location>
        <begin position="897"/>
        <end position="968"/>
    </location>
</feature>
<evidence type="ECO:0000259" key="5">
    <source>
        <dbReference type="Pfam" id="PF20009"/>
    </source>
</evidence>
<organism evidence="6 7">
    <name type="scientific">Aequorivita ciconiae</name>
    <dbReference type="NCBI Taxonomy" id="2494375"/>
    <lineage>
        <taxon>Bacteria</taxon>
        <taxon>Pseudomonadati</taxon>
        <taxon>Bacteroidota</taxon>
        <taxon>Flavobacteriia</taxon>
        <taxon>Flavobacteriales</taxon>
        <taxon>Flavobacteriaceae</taxon>
        <taxon>Aequorivita</taxon>
    </lineage>
</organism>
<dbReference type="KEGG" id="aev:EI546_14525"/>
<accession>A0A410G6D8</accession>
<dbReference type="AlphaFoldDB" id="A0A410G6D8"/>
<proteinExistence type="predicted"/>
<evidence type="ECO:0000256" key="1">
    <source>
        <dbReference type="ARBA" id="ARBA00022729"/>
    </source>
</evidence>
<evidence type="ECO:0000256" key="2">
    <source>
        <dbReference type="SAM" id="SignalP"/>
    </source>
</evidence>
<dbReference type="EMBL" id="CP034951">
    <property type="protein sequence ID" value="QAA82858.1"/>
    <property type="molecule type" value="Genomic_DNA"/>
</dbReference>
<dbReference type="OrthoDB" id="1488385at2"/>
<keyword evidence="1 2" id="KW-0732">Signal</keyword>
<keyword evidence="7" id="KW-1185">Reference proteome</keyword>
<dbReference type="Proteomes" id="UP000285517">
    <property type="component" value="Chromosome"/>
</dbReference>
<dbReference type="InterPro" id="IPR011635">
    <property type="entry name" value="CARDB"/>
</dbReference>
<dbReference type="Pfam" id="PF07705">
    <property type="entry name" value="CARDB"/>
    <property type="match status" value="1"/>
</dbReference>
<feature type="domain" description="CARDB" evidence="3">
    <location>
        <begin position="636"/>
        <end position="712"/>
    </location>
</feature>
<evidence type="ECO:0000259" key="4">
    <source>
        <dbReference type="Pfam" id="PF18962"/>
    </source>
</evidence>
<feature type="chain" id="PRO_5019334853" evidence="2">
    <location>
        <begin position="21"/>
        <end position="969"/>
    </location>
</feature>
<evidence type="ECO:0000259" key="3">
    <source>
        <dbReference type="Pfam" id="PF07705"/>
    </source>
</evidence>
<dbReference type="Pfam" id="PF18962">
    <property type="entry name" value="Por_Secre_tail"/>
    <property type="match status" value="1"/>
</dbReference>
<evidence type="ECO:0000313" key="6">
    <source>
        <dbReference type="EMBL" id="QAA82858.1"/>
    </source>
</evidence>
<dbReference type="Gene3D" id="2.60.40.10">
    <property type="entry name" value="Immunoglobulins"/>
    <property type="match status" value="2"/>
</dbReference>
<name>A0A410G6D8_9FLAO</name>
<dbReference type="NCBIfam" id="TIGR04183">
    <property type="entry name" value="Por_Secre_tail"/>
    <property type="match status" value="1"/>
</dbReference>
<reference evidence="6 7" key="1">
    <citation type="submission" date="2019-01" db="EMBL/GenBank/DDBJ databases">
        <title>Complete genome sequencing of Aequorivita sp. H23M31.</title>
        <authorList>
            <person name="Bae J.-W."/>
        </authorList>
    </citation>
    <scope>NUCLEOTIDE SEQUENCE [LARGE SCALE GENOMIC DNA]</scope>
    <source>
        <strain evidence="6 7">H23M31</strain>
    </source>
</reference>
<feature type="domain" description="GEVED" evidence="5">
    <location>
        <begin position="792"/>
        <end position="873"/>
    </location>
</feature>
<evidence type="ECO:0000313" key="7">
    <source>
        <dbReference type="Proteomes" id="UP000285517"/>
    </source>
</evidence>
<dbReference type="Pfam" id="PF20009">
    <property type="entry name" value="GEVED"/>
    <property type="match status" value="1"/>
</dbReference>
<gene>
    <name evidence="6" type="ORF">EI546_14525</name>
</gene>